<feature type="non-terminal residue" evidence="1">
    <location>
        <position position="1"/>
    </location>
</feature>
<evidence type="ECO:0000313" key="1">
    <source>
        <dbReference type="EMBL" id="CAG8801441.1"/>
    </source>
</evidence>
<sequence length="56" mass="5970">DMQGHNFFCVASSLFGIVVVVSSPVGITALPSSIFASWCRHVTLPACYYLAPVVPN</sequence>
<feature type="non-terminal residue" evidence="1">
    <location>
        <position position="56"/>
    </location>
</feature>
<accession>A0ACA9RNC6</accession>
<gene>
    <name evidence="1" type="ORF">RPERSI_LOCUS21112</name>
</gene>
<keyword evidence="2" id="KW-1185">Reference proteome</keyword>
<organism evidence="1 2">
    <name type="scientific">Racocetra persica</name>
    <dbReference type="NCBI Taxonomy" id="160502"/>
    <lineage>
        <taxon>Eukaryota</taxon>
        <taxon>Fungi</taxon>
        <taxon>Fungi incertae sedis</taxon>
        <taxon>Mucoromycota</taxon>
        <taxon>Glomeromycotina</taxon>
        <taxon>Glomeromycetes</taxon>
        <taxon>Diversisporales</taxon>
        <taxon>Gigasporaceae</taxon>
        <taxon>Racocetra</taxon>
    </lineage>
</organism>
<proteinExistence type="predicted"/>
<dbReference type="Proteomes" id="UP000789920">
    <property type="component" value="Unassembled WGS sequence"/>
</dbReference>
<name>A0ACA9RNC6_9GLOM</name>
<dbReference type="EMBL" id="CAJVQC010061080">
    <property type="protein sequence ID" value="CAG8801441.1"/>
    <property type="molecule type" value="Genomic_DNA"/>
</dbReference>
<comment type="caution">
    <text evidence="1">The sequence shown here is derived from an EMBL/GenBank/DDBJ whole genome shotgun (WGS) entry which is preliminary data.</text>
</comment>
<evidence type="ECO:0000313" key="2">
    <source>
        <dbReference type="Proteomes" id="UP000789920"/>
    </source>
</evidence>
<reference evidence="1" key="1">
    <citation type="submission" date="2021-06" db="EMBL/GenBank/DDBJ databases">
        <authorList>
            <person name="Kallberg Y."/>
            <person name="Tangrot J."/>
            <person name="Rosling A."/>
        </authorList>
    </citation>
    <scope>NUCLEOTIDE SEQUENCE</scope>
    <source>
        <strain evidence="1">MA461A</strain>
    </source>
</reference>
<protein>
    <submittedName>
        <fullName evidence="1">35186_t:CDS:1</fullName>
    </submittedName>
</protein>